<protein>
    <recommendedName>
        <fullName evidence="3">HNH domain-containing protein</fullName>
    </recommendedName>
</protein>
<keyword evidence="2" id="KW-1185">Reference proteome</keyword>
<sequence length="341" mass="39801">MLKPYNYSYSKIQKVQSFVNHVMLDVIFNAKNIADATFSSTLVLPKYKNLIDSINNDYVLTPLAEAYIICKTLNRKQIKLLKTAVHNNNKIRELCNGDIEPVKYDQIEVININLKRAIKTFCDCLYNHCINLAPFYTVYEDINVYYKRVVKKSSVCKCCGIHKVLTQFHTHRSALDHYLPRKHYPFNSLNFKNLIPICDICNGKYKLSEDTLYITNNKGKKSESKTRTIAFYPYSRTTHDIEIEIRFNKAFDSTIEPEDIEIDITSTGNTDQITSWDRIFGIKENYKAECCTDEMRMHYEEQYIAMMNRGISHEDYIGDLGRNKYGDVNFLKIPFLEAINN</sequence>
<proteinExistence type="predicted"/>
<dbReference type="STRING" id="1454201.NMS_0063"/>
<dbReference type="KEGG" id="nmf:NMS_0063"/>
<accession>W8VVQ2</accession>
<dbReference type="Proteomes" id="UP000031760">
    <property type="component" value="Chromosome"/>
</dbReference>
<name>W8VVQ2_9FLAO</name>
<evidence type="ECO:0000313" key="2">
    <source>
        <dbReference type="Proteomes" id="UP000031760"/>
    </source>
</evidence>
<organism evidence="1 2">
    <name type="scientific">Nonlabens marinus S1-08</name>
    <dbReference type="NCBI Taxonomy" id="1454201"/>
    <lineage>
        <taxon>Bacteria</taxon>
        <taxon>Pseudomonadati</taxon>
        <taxon>Bacteroidota</taxon>
        <taxon>Flavobacteriia</taxon>
        <taxon>Flavobacteriales</taxon>
        <taxon>Flavobacteriaceae</taxon>
        <taxon>Nonlabens</taxon>
    </lineage>
</organism>
<reference evidence="1 2" key="1">
    <citation type="journal article" date="2014" name="Proc. Natl. Acad. Sci. U.S.A.">
        <title>Functional characterization of flavobacteria rhodopsins reveals a unique class of light-driven chloride pump in bacteria.</title>
        <authorList>
            <person name="Yoshizawa S."/>
            <person name="Kumagai Y."/>
            <person name="Kim H."/>
            <person name="Ogura Y."/>
            <person name="Hayashi T."/>
            <person name="Iwasaki W."/>
            <person name="DeLong E.F."/>
            <person name="Kogure K."/>
        </authorList>
    </citation>
    <scope>NUCLEOTIDE SEQUENCE [LARGE SCALE GENOMIC DNA]</scope>
    <source>
        <strain evidence="1 2">S1-08</strain>
    </source>
</reference>
<dbReference type="EMBL" id="AP014548">
    <property type="protein sequence ID" value="BAO54072.1"/>
    <property type="molecule type" value="Genomic_DNA"/>
</dbReference>
<evidence type="ECO:0008006" key="3">
    <source>
        <dbReference type="Google" id="ProtNLM"/>
    </source>
</evidence>
<gene>
    <name evidence="1" type="ORF">NMS_0063</name>
</gene>
<dbReference type="HOGENOM" id="CLU_775801_0_0_10"/>
<evidence type="ECO:0000313" key="1">
    <source>
        <dbReference type="EMBL" id="BAO54072.1"/>
    </source>
</evidence>
<dbReference type="AlphaFoldDB" id="W8VVQ2"/>